<evidence type="ECO:0000313" key="3">
    <source>
        <dbReference type="Proteomes" id="UP000621454"/>
    </source>
</evidence>
<dbReference type="InterPro" id="IPR033458">
    <property type="entry name" value="DUF5134"/>
</dbReference>
<keyword evidence="3" id="KW-1185">Reference proteome</keyword>
<keyword evidence="1" id="KW-0472">Membrane</keyword>
<feature type="transmembrane region" description="Helical" evidence="1">
    <location>
        <begin position="66"/>
        <end position="85"/>
    </location>
</feature>
<feature type="transmembrane region" description="Helical" evidence="1">
    <location>
        <begin position="37"/>
        <end position="54"/>
    </location>
</feature>
<proteinExistence type="predicted"/>
<dbReference type="EMBL" id="BMGC01000013">
    <property type="protein sequence ID" value="GGB33083.1"/>
    <property type="molecule type" value="Genomic_DNA"/>
</dbReference>
<name>A0A916T5Y5_9ACTN</name>
<reference evidence="2" key="2">
    <citation type="submission" date="2020-09" db="EMBL/GenBank/DDBJ databases">
        <authorList>
            <person name="Sun Q."/>
            <person name="Zhou Y."/>
        </authorList>
    </citation>
    <scope>NUCLEOTIDE SEQUENCE</scope>
    <source>
        <strain evidence="2">CGMCC 1.12827</strain>
    </source>
</reference>
<dbReference type="Pfam" id="PF17197">
    <property type="entry name" value="DUF5134"/>
    <property type="match status" value="1"/>
</dbReference>
<keyword evidence="1" id="KW-0812">Transmembrane</keyword>
<evidence type="ECO:0000313" key="2">
    <source>
        <dbReference type="EMBL" id="GGB33083.1"/>
    </source>
</evidence>
<dbReference type="Proteomes" id="UP000621454">
    <property type="component" value="Unassembled WGS sequence"/>
</dbReference>
<feature type="transmembrane region" description="Helical" evidence="1">
    <location>
        <begin position="181"/>
        <end position="206"/>
    </location>
</feature>
<dbReference type="AlphaFoldDB" id="A0A916T5Y5"/>
<feature type="transmembrane region" description="Helical" evidence="1">
    <location>
        <begin position="122"/>
        <end position="143"/>
    </location>
</feature>
<organism evidence="2 3">
    <name type="scientific">Gordonia jinhuaensis</name>
    <dbReference type="NCBI Taxonomy" id="1517702"/>
    <lineage>
        <taxon>Bacteria</taxon>
        <taxon>Bacillati</taxon>
        <taxon>Actinomycetota</taxon>
        <taxon>Actinomycetes</taxon>
        <taxon>Mycobacteriales</taxon>
        <taxon>Gordoniaceae</taxon>
        <taxon>Gordonia</taxon>
    </lineage>
</organism>
<reference evidence="2" key="1">
    <citation type="journal article" date="2014" name="Int. J. Syst. Evol. Microbiol.">
        <title>Complete genome sequence of Corynebacterium casei LMG S-19264T (=DSM 44701T), isolated from a smear-ripened cheese.</title>
        <authorList>
            <consortium name="US DOE Joint Genome Institute (JGI-PGF)"/>
            <person name="Walter F."/>
            <person name="Albersmeier A."/>
            <person name="Kalinowski J."/>
            <person name="Ruckert C."/>
        </authorList>
    </citation>
    <scope>NUCLEOTIDE SEQUENCE</scope>
    <source>
        <strain evidence="2">CGMCC 1.12827</strain>
    </source>
</reference>
<keyword evidence="1" id="KW-1133">Transmembrane helix</keyword>
<protein>
    <recommendedName>
        <fullName evidence="4">DUF5134 domain-containing protein</fullName>
    </recommendedName>
</protein>
<evidence type="ECO:0008006" key="4">
    <source>
        <dbReference type="Google" id="ProtNLM"/>
    </source>
</evidence>
<evidence type="ECO:0000256" key="1">
    <source>
        <dbReference type="SAM" id="Phobius"/>
    </source>
</evidence>
<feature type="transmembrane region" description="Helical" evidence="1">
    <location>
        <begin position="91"/>
        <end position="110"/>
    </location>
</feature>
<gene>
    <name evidence="2" type="ORF">GCM10011489_21510</name>
</gene>
<accession>A0A916T5Y5</accession>
<sequence>MVVIWLTVGTVRSSTPTTVSNQRIGGEMGQQVSGANAASVTLTVVFLACAGAYLRAALISRGWARGAWACHVVMALAMVAMVWAWGMEIPLIVYVVVFTAAATYFVYLWLERIDCATGNHRLYHAVMMASMVLMALVMFAPAAGGGTGHAGGHRHSSASDMPMSMPGMDAGGGGLATSMPAWASAVAAIAATGYAVVALGIFYVIVRGPRRPYADLLMSAGMAGAFALML</sequence>
<comment type="caution">
    <text evidence="2">The sequence shown here is derived from an EMBL/GenBank/DDBJ whole genome shotgun (WGS) entry which is preliminary data.</text>
</comment>